<dbReference type="PANTHER" id="PTHR22948">
    <property type="entry name" value="TUDOR DOMAIN CONTAINING PROTEIN"/>
    <property type="match status" value="1"/>
</dbReference>
<organism evidence="3 4">
    <name type="scientific">Tenebrio molitor</name>
    <name type="common">Yellow mealworm beetle</name>
    <dbReference type="NCBI Taxonomy" id="7067"/>
    <lineage>
        <taxon>Eukaryota</taxon>
        <taxon>Metazoa</taxon>
        <taxon>Ecdysozoa</taxon>
        <taxon>Arthropoda</taxon>
        <taxon>Hexapoda</taxon>
        <taxon>Insecta</taxon>
        <taxon>Pterygota</taxon>
        <taxon>Neoptera</taxon>
        <taxon>Endopterygota</taxon>
        <taxon>Coleoptera</taxon>
        <taxon>Polyphaga</taxon>
        <taxon>Cucujiformia</taxon>
        <taxon>Tenebrionidae</taxon>
        <taxon>Tenebrio</taxon>
    </lineage>
</organism>
<dbReference type="Pfam" id="PF00567">
    <property type="entry name" value="TUDOR"/>
    <property type="match status" value="1"/>
</dbReference>
<dbReference type="SUPFAM" id="SSF63748">
    <property type="entry name" value="Tudor/PWWP/MBT"/>
    <property type="match status" value="1"/>
</dbReference>
<sequence length="522" mass="59945">MLKTISEELSREPITYCVGGKLAGFQELEYDEAAKAVIGQHIEKRKKFRLELGFDDEIDLFDGTQLLSEQLKEEVGKRVLLQDIKPYKPEFGIKPYLCGCYRSSSDFALVPSEELQNHIDYVLRSEIEDDEPYSPTVKEVCLCFYVDQWYRCVVSRILNSEYEVLLLDFGNVEIIKKENLRKLDEQSRQVPPLALPCKLIGLPKDQNVEDLLKNIIIEGEIYNVDVKCIDEGKCQVEIPEDKGYVNIYGHDVRVYVCEKTGQIVIPIDELKEMGFRLYKKSQYGKLLIDDNQFSKEFDMYMLQSAQTYMLENKITFKENDILESINKCKKMLTGGQNDTTMSTPTSNFKNHLVETTPACSITPNLKQSVTVQNENLDIHDHQFRGFTKKKSPASVICSFDNSLSQDLKKINLVDSARQRNSFSGEDNSIPRSHSPDYPPSEKNGADNKEEIKRLEPITLDKTEHNVLVSFVEKQNNYWVQDADHADDLLEIAAKIKECVAKQPVVSKYVYNKLYLAQDDGLW</sequence>
<accession>A0A8J6HTG1</accession>
<name>A0A8J6HTG1_TENMO</name>
<evidence type="ECO:0000313" key="3">
    <source>
        <dbReference type="EMBL" id="KAH0821536.1"/>
    </source>
</evidence>
<evidence type="ECO:0000313" key="4">
    <source>
        <dbReference type="Proteomes" id="UP000719412"/>
    </source>
</evidence>
<dbReference type="InterPro" id="IPR002999">
    <property type="entry name" value="Tudor"/>
</dbReference>
<feature type="region of interest" description="Disordered" evidence="1">
    <location>
        <begin position="419"/>
        <end position="448"/>
    </location>
</feature>
<reference evidence="3" key="2">
    <citation type="submission" date="2021-08" db="EMBL/GenBank/DDBJ databases">
        <authorList>
            <person name="Eriksson T."/>
        </authorList>
    </citation>
    <scope>NUCLEOTIDE SEQUENCE</scope>
    <source>
        <strain evidence="3">Stoneville</strain>
        <tissue evidence="3">Whole head</tissue>
    </source>
</reference>
<dbReference type="AlphaFoldDB" id="A0A8J6HTG1"/>
<protein>
    <recommendedName>
        <fullName evidence="2">Tudor domain-containing protein</fullName>
    </recommendedName>
</protein>
<dbReference type="Gene3D" id="2.30.30.140">
    <property type="match status" value="1"/>
</dbReference>
<dbReference type="PROSITE" id="PS50304">
    <property type="entry name" value="TUDOR"/>
    <property type="match status" value="1"/>
</dbReference>
<evidence type="ECO:0000256" key="1">
    <source>
        <dbReference type="SAM" id="MobiDB-lite"/>
    </source>
</evidence>
<dbReference type="PANTHER" id="PTHR22948:SF72">
    <property type="entry name" value="TUDOR DOMAIN-CONTAINING PROTEIN"/>
    <property type="match status" value="1"/>
</dbReference>
<keyword evidence="4" id="KW-1185">Reference proteome</keyword>
<evidence type="ECO:0000259" key="2">
    <source>
        <dbReference type="PROSITE" id="PS50304"/>
    </source>
</evidence>
<dbReference type="SMART" id="SM00333">
    <property type="entry name" value="TUDOR"/>
    <property type="match status" value="1"/>
</dbReference>
<feature type="compositionally biased region" description="Polar residues" evidence="1">
    <location>
        <begin position="419"/>
        <end position="431"/>
    </location>
</feature>
<feature type="domain" description="Tudor" evidence="2">
    <location>
        <begin position="134"/>
        <end position="190"/>
    </location>
</feature>
<proteinExistence type="predicted"/>
<dbReference type="Proteomes" id="UP000719412">
    <property type="component" value="Unassembled WGS sequence"/>
</dbReference>
<gene>
    <name evidence="3" type="ORF">GEV33_001255</name>
</gene>
<reference evidence="3" key="1">
    <citation type="journal article" date="2020" name="J Insects Food Feed">
        <title>The yellow mealworm (Tenebrio molitor) genome: a resource for the emerging insects as food and feed industry.</title>
        <authorList>
            <person name="Eriksson T."/>
            <person name="Andere A."/>
            <person name="Kelstrup H."/>
            <person name="Emery V."/>
            <person name="Picard C."/>
        </authorList>
    </citation>
    <scope>NUCLEOTIDE SEQUENCE</scope>
    <source>
        <strain evidence="3">Stoneville</strain>
        <tissue evidence="3">Whole head</tissue>
    </source>
</reference>
<comment type="caution">
    <text evidence="3">The sequence shown here is derived from an EMBL/GenBank/DDBJ whole genome shotgun (WGS) entry which is preliminary data.</text>
</comment>
<dbReference type="EMBL" id="JABDTM020007427">
    <property type="protein sequence ID" value="KAH0821536.1"/>
    <property type="molecule type" value="Genomic_DNA"/>
</dbReference>
<dbReference type="InterPro" id="IPR050621">
    <property type="entry name" value="Tudor_domain_containing"/>
</dbReference>